<accession>A0A023DHI6</accession>
<keyword evidence="1" id="KW-0812">Transmembrane</keyword>
<dbReference type="PANTHER" id="PTHR37810:SF5">
    <property type="entry name" value="IMMUNITY PROTEIN SDPI"/>
    <property type="match status" value="1"/>
</dbReference>
<dbReference type="GO" id="GO:0009636">
    <property type="term" value="P:response to toxic substance"/>
    <property type="evidence" value="ECO:0007669"/>
    <property type="project" value="TreeGrafter"/>
</dbReference>
<keyword evidence="1" id="KW-1133">Transmembrane helix</keyword>
<dbReference type="InterPro" id="IPR026272">
    <property type="entry name" value="SdpI"/>
</dbReference>
<dbReference type="OrthoDB" id="9808690at2"/>
<keyword evidence="1" id="KW-0472">Membrane</keyword>
<dbReference type="Pfam" id="PF13630">
    <property type="entry name" value="SdpI"/>
    <property type="match status" value="1"/>
</dbReference>
<feature type="transmembrane region" description="Helical" evidence="1">
    <location>
        <begin position="85"/>
        <end position="108"/>
    </location>
</feature>
<feature type="transmembrane region" description="Helical" evidence="1">
    <location>
        <begin position="114"/>
        <end position="131"/>
    </location>
</feature>
<feature type="transmembrane region" description="Helical" evidence="1">
    <location>
        <begin position="160"/>
        <end position="178"/>
    </location>
</feature>
<feature type="domain" description="DUF1648" evidence="2">
    <location>
        <begin position="9"/>
        <end position="57"/>
    </location>
</feature>
<sequence>MKKHWYFFLLIIISAGFSLWAYPQLPEKVPIHWNFSGEVDGYSSKLFAVFATPVLMMLIYGILMGVPKIDPRKDNFQKFEGVYRIFVNVTLTFFGAGHLSIIFSGLGYHVNIDWIANIGLGLLFIILGNYMPKIKANYFIGIRTPWTLANETVWARTHRFGGKVFFIGGIIIIVSAFAPSSIRAVLLIASIVCIAIVPMVYSYAVYKKVVDKYN</sequence>
<dbReference type="GeneID" id="301195018"/>
<name>A0A023DHI6_9BACL</name>
<keyword evidence="4" id="KW-1185">Reference proteome</keyword>
<dbReference type="Proteomes" id="UP000023561">
    <property type="component" value="Unassembled WGS sequence"/>
</dbReference>
<organism evidence="3 4">
    <name type="scientific">Parageobacillus caldoxylosilyticus NBRC 107762</name>
    <dbReference type="NCBI Taxonomy" id="1220594"/>
    <lineage>
        <taxon>Bacteria</taxon>
        <taxon>Bacillati</taxon>
        <taxon>Bacillota</taxon>
        <taxon>Bacilli</taxon>
        <taxon>Bacillales</taxon>
        <taxon>Anoxybacillaceae</taxon>
        <taxon>Saccharococcus</taxon>
    </lineage>
</organism>
<evidence type="ECO:0000256" key="1">
    <source>
        <dbReference type="SAM" id="Phobius"/>
    </source>
</evidence>
<protein>
    <recommendedName>
        <fullName evidence="2">DUF1648 domain-containing protein</fullName>
    </recommendedName>
</protein>
<dbReference type="PANTHER" id="PTHR37810">
    <property type="entry name" value="IMMUNITY PROTEIN SDPI"/>
    <property type="match status" value="1"/>
</dbReference>
<gene>
    <name evidence="3" type="ORF">GCA01S_044_00280</name>
</gene>
<comment type="caution">
    <text evidence="3">The sequence shown here is derived from an EMBL/GenBank/DDBJ whole genome shotgun (WGS) entry which is preliminary data.</text>
</comment>
<dbReference type="AlphaFoldDB" id="A0A023DHI6"/>
<dbReference type="Pfam" id="PF07853">
    <property type="entry name" value="DUF1648"/>
    <property type="match status" value="1"/>
</dbReference>
<evidence type="ECO:0000313" key="3">
    <source>
        <dbReference type="EMBL" id="GAJ40441.1"/>
    </source>
</evidence>
<feature type="transmembrane region" description="Helical" evidence="1">
    <location>
        <begin position="5"/>
        <end position="22"/>
    </location>
</feature>
<dbReference type="EMBL" id="BAWO01000044">
    <property type="protein sequence ID" value="GAJ40441.1"/>
    <property type="molecule type" value="Genomic_DNA"/>
</dbReference>
<evidence type="ECO:0000313" key="4">
    <source>
        <dbReference type="Proteomes" id="UP000023561"/>
    </source>
</evidence>
<dbReference type="InterPro" id="IPR012867">
    <property type="entry name" value="DUF1648"/>
</dbReference>
<dbReference type="PIRSF" id="PIRSF038959">
    <property type="entry name" value="SdpI"/>
    <property type="match status" value="1"/>
</dbReference>
<feature type="transmembrane region" description="Helical" evidence="1">
    <location>
        <begin position="184"/>
        <end position="206"/>
    </location>
</feature>
<proteinExistence type="predicted"/>
<dbReference type="RefSeq" id="WP_017436672.1">
    <property type="nucleotide sequence ID" value="NZ_BAWO01000044.1"/>
</dbReference>
<feature type="transmembrane region" description="Helical" evidence="1">
    <location>
        <begin position="42"/>
        <end position="64"/>
    </location>
</feature>
<dbReference type="InterPro" id="IPR025962">
    <property type="entry name" value="SdpI/YhfL"/>
</dbReference>
<evidence type="ECO:0000259" key="2">
    <source>
        <dbReference type="Pfam" id="PF07853"/>
    </source>
</evidence>
<reference evidence="3 4" key="1">
    <citation type="submission" date="2014-04" db="EMBL/GenBank/DDBJ databases">
        <title>Whole genome shotgun sequence of Geobacillus caldoxylosilyticus NBRC 107762.</title>
        <authorList>
            <person name="Hosoyama A."/>
            <person name="Hosoyama Y."/>
            <person name="Katano-Makiyama Y."/>
            <person name="Tsuchikane K."/>
            <person name="Ohji S."/>
            <person name="Ichikawa N."/>
            <person name="Yamazoe A."/>
            <person name="Fujita N."/>
        </authorList>
    </citation>
    <scope>NUCLEOTIDE SEQUENCE [LARGE SCALE GENOMIC DNA]</scope>
    <source>
        <strain evidence="3 4">NBRC 107762</strain>
    </source>
</reference>